<dbReference type="OrthoDB" id="7058586at2"/>
<sequence>MHALIQPTRGFPMVRIPARNGGQPVEVCLVAQLSPGGGDRLFAGASGQQRGHASFVDALDEPSAKLFGVDAEHDDRSSVYSFAVDAGGHPFHRHAGHRVFTAVSGSGGAQLRFSTIDDDTLRRDPQAFLDALHVVDVPPDSLFTVRFGGGTWHQFAPRRAGSPHPVFFALSCHTDELGGIRDPALADTIRRDGADIPTLTELLPPAVRQVLEAQPFHHLRVATTTLSLHAAPDTFALRACAHIRARVGRLRQRLAAARAPAGFIGRRYRQASVELAAVPEGSLLSEQFDAGFHHQDMFALTLPRPETAASAQALLADVLEGFLVNRPLGVSWLMRLRNVLVRPLRLRRSPLGCPVSSLLSDDRSRLFAGRYPVLDQRISDDRRRVEVLLGADDRHLAFRSCVGVEETAAGLRITLGTRVRCRNAFGHAYMAMIERTHRRYIAPTMLEMAVAHALQQHEAPVRAPAVAVA</sequence>
<accession>A0A5D4XQP7</accession>
<name>A0A5D4XQP7_9GAMM</name>
<organism evidence="1 2">
    <name type="scientific">Luteimonas viscosa</name>
    <dbReference type="NCBI Taxonomy" id="1132694"/>
    <lineage>
        <taxon>Bacteria</taxon>
        <taxon>Pseudomonadati</taxon>
        <taxon>Pseudomonadota</taxon>
        <taxon>Gammaproteobacteria</taxon>
        <taxon>Lysobacterales</taxon>
        <taxon>Lysobacteraceae</taxon>
        <taxon>Luteimonas</taxon>
    </lineage>
</organism>
<dbReference type="Proteomes" id="UP000324973">
    <property type="component" value="Unassembled WGS sequence"/>
</dbReference>
<proteinExistence type="predicted"/>
<gene>
    <name evidence="1" type="ORF">FZO89_02745</name>
</gene>
<comment type="caution">
    <text evidence="1">The sequence shown here is derived from an EMBL/GenBank/DDBJ whole genome shotgun (WGS) entry which is preliminary data.</text>
</comment>
<dbReference type="AlphaFoldDB" id="A0A5D4XQP7"/>
<evidence type="ECO:0000313" key="1">
    <source>
        <dbReference type="EMBL" id="TYT25272.1"/>
    </source>
</evidence>
<dbReference type="Pfam" id="PF11066">
    <property type="entry name" value="DUF2867"/>
    <property type="match status" value="1"/>
</dbReference>
<dbReference type="RefSeq" id="WP_149101822.1">
    <property type="nucleotide sequence ID" value="NZ_VTFT01000001.1"/>
</dbReference>
<protein>
    <submittedName>
        <fullName evidence="1">DUF2867 domain-containing protein</fullName>
    </submittedName>
</protein>
<reference evidence="1 2" key="1">
    <citation type="submission" date="2019-08" db="EMBL/GenBank/DDBJ databases">
        <title>Luteimonas viscosus sp. nov., isolated from soil of a sunflower field.</title>
        <authorList>
            <person name="Jianli Z."/>
            <person name="Ying Z."/>
        </authorList>
    </citation>
    <scope>NUCLEOTIDE SEQUENCE [LARGE SCALE GENOMIC DNA]</scope>
    <source>
        <strain evidence="1 2">XBU10</strain>
    </source>
</reference>
<keyword evidence="2" id="KW-1185">Reference proteome</keyword>
<evidence type="ECO:0000313" key="2">
    <source>
        <dbReference type="Proteomes" id="UP000324973"/>
    </source>
</evidence>
<dbReference type="InterPro" id="IPR021295">
    <property type="entry name" value="DUF2867"/>
</dbReference>
<dbReference type="EMBL" id="VTFT01000001">
    <property type="protein sequence ID" value="TYT25272.1"/>
    <property type="molecule type" value="Genomic_DNA"/>
</dbReference>